<feature type="region of interest" description="Disordered" evidence="3">
    <location>
        <begin position="1416"/>
        <end position="1438"/>
    </location>
</feature>
<feature type="repeat" description="WD" evidence="1">
    <location>
        <begin position="1142"/>
        <end position="1174"/>
    </location>
</feature>
<feature type="compositionally biased region" description="Polar residues" evidence="3">
    <location>
        <begin position="1760"/>
        <end position="1783"/>
    </location>
</feature>
<feature type="region of interest" description="Disordered" evidence="3">
    <location>
        <begin position="253"/>
        <end position="352"/>
    </location>
</feature>
<feature type="region of interest" description="Disordered" evidence="3">
    <location>
        <begin position="1514"/>
        <end position="1536"/>
    </location>
</feature>
<feature type="region of interest" description="Disordered" evidence="3">
    <location>
        <begin position="577"/>
        <end position="598"/>
    </location>
</feature>
<dbReference type="PANTHER" id="PTHR45532:SF1">
    <property type="entry name" value="WD REPEAT-CONTAINING PROTEIN 97"/>
    <property type="match status" value="1"/>
</dbReference>
<evidence type="ECO:0000313" key="5">
    <source>
        <dbReference type="Proteomes" id="UP000053201"/>
    </source>
</evidence>
<dbReference type="OMA" id="CHEGREV"/>
<dbReference type="PROSITE" id="PS50082">
    <property type="entry name" value="WD_REPEATS_2"/>
    <property type="match status" value="2"/>
</dbReference>
<dbReference type="Proteomes" id="UP000053201">
    <property type="component" value="Unassembled WGS sequence"/>
</dbReference>
<feature type="compositionally biased region" description="Low complexity" evidence="3">
    <location>
        <begin position="435"/>
        <end position="446"/>
    </location>
</feature>
<dbReference type="RefSeq" id="XP_016605444.1">
    <property type="nucleotide sequence ID" value="XM_016755491.1"/>
</dbReference>
<feature type="compositionally biased region" description="Polar residues" evidence="3">
    <location>
        <begin position="154"/>
        <end position="164"/>
    </location>
</feature>
<dbReference type="Pfam" id="PF00400">
    <property type="entry name" value="WD40"/>
    <property type="match status" value="2"/>
</dbReference>
<dbReference type="Gene3D" id="2.130.10.10">
    <property type="entry name" value="YVTN repeat-like/Quinoprotein amine dehydrogenase"/>
    <property type="match status" value="2"/>
</dbReference>
<dbReference type="OrthoDB" id="6262491at2759"/>
<feature type="region of interest" description="Disordered" evidence="3">
    <location>
        <begin position="1748"/>
        <end position="1784"/>
    </location>
</feature>
<dbReference type="PROSITE" id="PS50294">
    <property type="entry name" value="WD_REPEATS_REGION"/>
    <property type="match status" value="2"/>
</dbReference>
<feature type="compositionally biased region" description="Basic and acidic residues" evidence="3">
    <location>
        <begin position="370"/>
        <end position="381"/>
    </location>
</feature>
<feature type="compositionally biased region" description="Polar residues" evidence="3">
    <location>
        <begin position="385"/>
        <end position="394"/>
    </location>
</feature>
<dbReference type="STRING" id="645134.A0A0L0H8Y7"/>
<evidence type="ECO:0000313" key="4">
    <source>
        <dbReference type="EMBL" id="KNC97404.1"/>
    </source>
</evidence>
<feature type="compositionally biased region" description="Gly residues" evidence="3">
    <location>
        <begin position="1858"/>
        <end position="1872"/>
    </location>
</feature>
<feature type="compositionally biased region" description="Polar residues" evidence="3">
    <location>
        <begin position="318"/>
        <end position="330"/>
    </location>
</feature>
<evidence type="ECO:0000256" key="2">
    <source>
        <dbReference type="SAM" id="Coils"/>
    </source>
</evidence>
<dbReference type="EMBL" id="KQ257464">
    <property type="protein sequence ID" value="KNC97404.1"/>
    <property type="molecule type" value="Genomic_DNA"/>
</dbReference>
<feature type="compositionally biased region" description="Low complexity" evidence="3">
    <location>
        <begin position="339"/>
        <end position="352"/>
    </location>
</feature>
<feature type="repeat" description="WD" evidence="1">
    <location>
        <begin position="818"/>
        <end position="859"/>
    </location>
</feature>
<evidence type="ECO:0000256" key="3">
    <source>
        <dbReference type="SAM" id="MobiDB-lite"/>
    </source>
</evidence>
<keyword evidence="1" id="KW-0853">WD repeat</keyword>
<dbReference type="eggNOG" id="ENOG502QSKH">
    <property type="taxonomic scope" value="Eukaryota"/>
</dbReference>
<dbReference type="SUPFAM" id="SSF50978">
    <property type="entry name" value="WD40 repeat-like"/>
    <property type="match status" value="2"/>
</dbReference>
<dbReference type="SMART" id="SM00320">
    <property type="entry name" value="WD40"/>
    <property type="match status" value="6"/>
</dbReference>
<gene>
    <name evidence="4" type="ORF">SPPG_07330</name>
</gene>
<feature type="region of interest" description="Disordered" evidence="3">
    <location>
        <begin position="21"/>
        <end position="113"/>
    </location>
</feature>
<evidence type="ECO:0000256" key="1">
    <source>
        <dbReference type="PROSITE-ProRule" id="PRU00221"/>
    </source>
</evidence>
<protein>
    <submittedName>
        <fullName evidence="4">Uncharacterized protein</fullName>
    </submittedName>
</protein>
<accession>A0A0L0H8Y7</accession>
<feature type="compositionally biased region" description="Basic and acidic residues" evidence="3">
    <location>
        <begin position="1822"/>
        <end position="1838"/>
    </location>
</feature>
<feature type="coiled-coil region" evidence="2">
    <location>
        <begin position="2076"/>
        <end position="2145"/>
    </location>
</feature>
<dbReference type="InterPro" id="IPR015943">
    <property type="entry name" value="WD40/YVTN_repeat-like_dom_sf"/>
</dbReference>
<feature type="compositionally biased region" description="Polar residues" evidence="3">
    <location>
        <begin position="285"/>
        <end position="307"/>
    </location>
</feature>
<dbReference type="InterPro" id="IPR016024">
    <property type="entry name" value="ARM-type_fold"/>
</dbReference>
<feature type="region of interest" description="Disordered" evidence="3">
    <location>
        <begin position="1822"/>
        <end position="1945"/>
    </location>
</feature>
<sequence length="2346" mass="260352">MATPTLSPAERLAALERAIRRRSDASDASIISGTDDEDDVETARRKSTAGRLVWGEGGEGTWMPYGTEEEAGTILPGSGRRIGGVKKVEKDDTEADGEEYKENSGVDEVEGADENTDMIPASEADSMHHPEISGAPIHRVGSDLPLSPSPPLVESTSNITSEASLSSAIPLPRSDTRAVSWADANKDRIIVGEIPAFAMRPLHEPTEGLTSLSSSSSSLSGFTGDIASDARRVHSALQAMEAVDRFLLGLDRPSMGLDSQTTDAVSTEEAETAASPASGPVLRPTSASVRLSDSAYLQSHRTQSTPITHDEPLKPYNRVQSAPASRSRGTSLWRGSRTSISASGSRPSWSASADFRRPSVQFSLSSFPHTDSDPAEVRRDASAQALRNSRTSITEPKPRTRERSSMSARMEDLEVAKARSIAEAITRAAAQWDPSQRQSNSSLYSSTRPSRPASALTLEKRAASAASCAAAATGGRRSRPASGRIGTSVQNLDTKPSEPHQTGFRLPKTPKELWSLVRETYCPRIFDALSARVPQPIPYTLTLRHGFQFKYSLRHRQALIWVCPHLKVPIHHADGKLESEMDGEEESQSPKDNVDDSEFDLRALPGQSKYHSYTFAAVDRTGTISLWDVARNTDTNRPRGVVKLMTEITEFVFIKKFAVYAACSQDKNIKFFNSRFEMTNLHHTMEPILFIRYNSLNHGLVTAGSHSICVWTMEATKHRNIIRVVPTVKHTFHTHLPRDEWISNLYLDEKNLRIYAVVDTKILVFHQTHGTHIDTLRNISTRHVSALIHHDFYQYTLIACTDGSIQVRNMNNAIVHEFTGHTKPVTSLALYPQGPMIISCAMDYTVRVYSLKTFKEIYCLHLRERPLSLTVIDDDQLLIRTRETIDVWSLNHINSGFSSLNSHVKTLLRVKSPGIQPRILVRTEDGIVRLLSPVNGKAITTALPLLETDYLHDLAYCSKIDRMFFMLENGEIWVMATNFNPCVVVDIWKLGEAVREDCSHIAIFDGRFSPADEVPPGYDSVKGYAFLLGATRNGQVLVYGRRGGVRDRYQLHNAEITQMLCDQKQQLLFTCGADETIKITKVSPTSPEILHPILSIRTHFIPRVISVLGSTICAAAEEGSLWMYEFSVEKREWRMHPTHNRSDDHTDNVTAICPIPKLDLFVSASKDGTLRVWDTGNTLVRELQFQESIDSLSIANAHGDILFGIQNRVDIIKYQSYLPPGYVQTVQKMEHKEYVPEQPVPFDDARIEWKNLLCRGQRKLVLNTQDPWSLFHDINLVGPEKPFEGPEPPHSKGERDMYKDLLERLDLIALQRRQIVEMAKQRLEAEQAEGVREDEILHQEFLRYMRNKPFWGLSRGGSMGELRPTSPTEGPGRLLDIPVPISREAGVGGMVGGEVIEAGGAVVMVGKGEVSEAITLPSPLSNEDTPPPLPSKKSSKKRFQKRLIFAPDGQLPNSLLHKEVLDWKSTHSTFSLPAAVIPRAGKPKTSTPQSTDDTKKKRSEEYKKRLKEMLDALPREEEVTGGPEGGEEVVVEEAEEEEVEEAERAARLRLPPQRMRFGTLEPRVKEMVEVKLPIVVEKLLAYDWVPVDQLFYPPQDPTNPPPPTSRKLKIDADSHTLLPLVLDIFRTTTSSQTRMEIVEYINWMYEEHGIKDATGIVKAFCRVLGTAEADGEQDVPMRCALIESLARYGPNHVDVVPSLLMQLASRHETVRNRAIQFLKALGVHTPDNPFLVHAVEEILSEVVATTKVTPQPAHPGPTTAWDTTSVTQSQAQQETSRPLSATYQDPRIPLTNFIRKNLKKYLLRSTSNKEVAQKLKKLNIHGVEDRTLEERGDDERPGSSKSRPGTAGSRTHSRPDSGGMGSRPGSGKGARPGSGANARPGSGLGARPGSGVNARPGSGVTARPGSGVDARSETVMKPGLGRETSGVSIGAGKQPDTEKAAEVRQSIPGRGKKRVAFGTPLSSAGAFKSPSAQADKGLLQQDGRRISIEIPTAPDAGILKHDGMRHSVDIPELEWMEMVTYRPSVPLGEGDMGSNEETPFYQAFEIDRPPSSRNPVTILQNPCGQDFINALNFYILSRERAAAKAEQERLEKLRQESEAAARMAAEADKKQKFMEYMAKKERERLERLEARKKRLDEARRREEAKARLPALVQGKLSAMRTQGIGLTHKSECHPSRETLDYEYRKFPPIADGHTHGPHHTGISMHIQKYNRSMPMERVEIVPFDPFLQRETTPLKRNSPRTFSAARPPTSIPLGSTLVPSQLVPQWQEFNIENSEAVIERELRDFFPDGDLKYIRAGLKSAEAASGGMVHDGGADTKFRTQRKYFIPALSMALETVAAGQTYGLAD</sequence>
<organism evidence="4 5">
    <name type="scientific">Spizellomyces punctatus (strain DAOM BR117)</name>
    <dbReference type="NCBI Taxonomy" id="645134"/>
    <lineage>
        <taxon>Eukaryota</taxon>
        <taxon>Fungi</taxon>
        <taxon>Fungi incertae sedis</taxon>
        <taxon>Chytridiomycota</taxon>
        <taxon>Chytridiomycota incertae sedis</taxon>
        <taxon>Chytridiomycetes</taxon>
        <taxon>Spizellomycetales</taxon>
        <taxon>Spizellomycetaceae</taxon>
        <taxon>Spizellomyces</taxon>
    </lineage>
</organism>
<feature type="region of interest" description="Disordered" evidence="3">
    <location>
        <begin position="126"/>
        <end position="164"/>
    </location>
</feature>
<feature type="compositionally biased region" description="Basic and acidic residues" evidence="3">
    <location>
        <begin position="396"/>
        <end position="409"/>
    </location>
</feature>
<feature type="compositionally biased region" description="Low complexity" evidence="3">
    <location>
        <begin position="463"/>
        <end position="486"/>
    </location>
</feature>
<keyword evidence="5" id="KW-1185">Reference proteome</keyword>
<dbReference type="PANTHER" id="PTHR45532">
    <property type="entry name" value="WD REPEAT-CONTAINING PROTEIN 97"/>
    <property type="match status" value="1"/>
</dbReference>
<proteinExistence type="predicted"/>
<dbReference type="InterPro" id="IPR036322">
    <property type="entry name" value="WD40_repeat_dom_sf"/>
</dbReference>
<feature type="region of interest" description="Disordered" evidence="3">
    <location>
        <begin position="366"/>
        <end position="409"/>
    </location>
</feature>
<dbReference type="InParanoid" id="A0A0L0H8Y7"/>
<reference evidence="4 5" key="1">
    <citation type="submission" date="2009-08" db="EMBL/GenBank/DDBJ databases">
        <title>The Genome Sequence of Spizellomyces punctatus strain DAOM BR117.</title>
        <authorList>
            <consortium name="The Broad Institute Genome Sequencing Platform"/>
            <person name="Russ C."/>
            <person name="Cuomo C."/>
            <person name="Shea T."/>
            <person name="Young S.K."/>
            <person name="Zeng Q."/>
            <person name="Koehrsen M."/>
            <person name="Haas B."/>
            <person name="Borodovsky M."/>
            <person name="Guigo R."/>
            <person name="Alvarado L."/>
            <person name="Berlin A."/>
            <person name="Bochicchio J."/>
            <person name="Borenstein D."/>
            <person name="Chapman S."/>
            <person name="Chen Z."/>
            <person name="Engels R."/>
            <person name="Freedman E."/>
            <person name="Gellesch M."/>
            <person name="Goldberg J."/>
            <person name="Griggs A."/>
            <person name="Gujja S."/>
            <person name="Heiman D."/>
            <person name="Hepburn T."/>
            <person name="Howarth C."/>
            <person name="Jen D."/>
            <person name="Larson L."/>
            <person name="Lewis B."/>
            <person name="Mehta T."/>
            <person name="Park D."/>
            <person name="Pearson M."/>
            <person name="Roberts A."/>
            <person name="Saif S."/>
            <person name="Shenoy N."/>
            <person name="Sisk P."/>
            <person name="Stolte C."/>
            <person name="Sykes S."/>
            <person name="Thomson T."/>
            <person name="Walk T."/>
            <person name="White J."/>
            <person name="Yandava C."/>
            <person name="Burger G."/>
            <person name="Gray M.W."/>
            <person name="Holland P.W.H."/>
            <person name="King N."/>
            <person name="Lang F.B.F."/>
            <person name="Roger A.J."/>
            <person name="Ruiz-Trillo I."/>
            <person name="Lander E."/>
            <person name="Nusbaum C."/>
        </authorList>
    </citation>
    <scope>NUCLEOTIDE SEQUENCE [LARGE SCALE GENOMIC DNA]</scope>
    <source>
        <strain evidence="4 5">DAOM BR117</strain>
    </source>
</reference>
<dbReference type="VEuPathDB" id="FungiDB:SPPG_07330"/>
<feature type="region of interest" description="Disordered" evidence="3">
    <location>
        <begin position="429"/>
        <end position="506"/>
    </location>
</feature>
<feature type="region of interest" description="Disordered" evidence="3">
    <location>
        <begin position="1474"/>
        <end position="1500"/>
    </location>
</feature>
<dbReference type="SUPFAM" id="SSF48371">
    <property type="entry name" value="ARM repeat"/>
    <property type="match status" value="1"/>
</dbReference>
<keyword evidence="2" id="KW-0175">Coiled coil</keyword>
<name>A0A0L0H8Y7_SPIPD</name>
<feature type="compositionally biased region" description="Acidic residues" evidence="3">
    <location>
        <begin position="1525"/>
        <end position="1536"/>
    </location>
</feature>
<dbReference type="InterPro" id="IPR001680">
    <property type="entry name" value="WD40_rpt"/>
</dbReference>
<dbReference type="GeneID" id="27690552"/>